<organism evidence="2 3">
    <name type="scientific">Opacimonas viscosa</name>
    <dbReference type="NCBI Taxonomy" id="2961944"/>
    <lineage>
        <taxon>Bacteria</taxon>
        <taxon>Pseudomonadati</taxon>
        <taxon>Pseudomonadota</taxon>
        <taxon>Gammaproteobacteria</taxon>
        <taxon>Alteromonadales</taxon>
        <taxon>Alteromonadaceae</taxon>
        <taxon>Opacimonas</taxon>
    </lineage>
</organism>
<evidence type="ECO:0000313" key="2">
    <source>
        <dbReference type="EMBL" id="MCP3427760.1"/>
    </source>
</evidence>
<dbReference type="PROSITE" id="PS51257">
    <property type="entry name" value="PROKAR_LIPOPROTEIN"/>
    <property type="match status" value="1"/>
</dbReference>
<evidence type="ECO:0000256" key="1">
    <source>
        <dbReference type="SAM" id="SignalP"/>
    </source>
</evidence>
<proteinExistence type="predicted"/>
<dbReference type="EMBL" id="JANATA010000002">
    <property type="protein sequence ID" value="MCP3427760.1"/>
    <property type="molecule type" value="Genomic_DNA"/>
</dbReference>
<dbReference type="InterPro" id="IPR021534">
    <property type="entry name" value="DUF3192"/>
</dbReference>
<dbReference type="RefSeq" id="WP_254098434.1">
    <property type="nucleotide sequence ID" value="NZ_JANATA010000002.1"/>
</dbReference>
<protein>
    <submittedName>
        <fullName evidence="2">DUF3192 domain-containing protein</fullName>
    </submittedName>
</protein>
<dbReference type="AlphaFoldDB" id="A0AA41WWP8"/>
<gene>
    <name evidence="2" type="ORF">NLF92_02250</name>
</gene>
<keyword evidence="3" id="KW-1185">Reference proteome</keyword>
<feature type="signal peptide" evidence="1">
    <location>
        <begin position="1"/>
        <end position="20"/>
    </location>
</feature>
<evidence type="ECO:0000313" key="3">
    <source>
        <dbReference type="Proteomes" id="UP001165413"/>
    </source>
</evidence>
<keyword evidence="1" id="KW-0732">Signal</keyword>
<comment type="caution">
    <text evidence="2">The sequence shown here is derived from an EMBL/GenBank/DDBJ whole genome shotgun (WGS) entry which is preliminary data.</text>
</comment>
<reference evidence="2" key="1">
    <citation type="submission" date="2022-07" db="EMBL/GenBank/DDBJ databases">
        <title>Characterization of the Novel Bacterium Alteromonas immobilis LMIT006 and Alteromonas gregis LMIT007.</title>
        <authorList>
            <person name="Lin X."/>
        </authorList>
    </citation>
    <scope>NUCLEOTIDE SEQUENCE</scope>
    <source>
        <strain evidence="2">LMIT007</strain>
    </source>
</reference>
<name>A0AA41WWP8_9ALTE</name>
<accession>A0AA41WWP8</accession>
<feature type="chain" id="PRO_5041383076" evidence="1">
    <location>
        <begin position="21"/>
        <end position="128"/>
    </location>
</feature>
<dbReference type="Proteomes" id="UP001165413">
    <property type="component" value="Unassembled WGS sequence"/>
</dbReference>
<sequence>MNSRLKLTSVVALMASSVMLGGCVIAVDGDDFREGAREYSDAWEDRVLNNRKHLQMLKLDDTLQTVSEKMGSADFNEVIKVGEKSYQVLYYRTQRVEKDGITTKDECTPIIFLDQQVVGWGNSYLGAL</sequence>
<dbReference type="Pfam" id="PF11399">
    <property type="entry name" value="DUF3192"/>
    <property type="match status" value="1"/>
</dbReference>